<name>A0A3Q7F866_SOLLC</name>
<proteinExistence type="predicted"/>
<dbReference type="EnsemblPlants" id="Solyc01g099640.3.1">
    <property type="protein sequence ID" value="Solyc01g099640.3.1"/>
    <property type="gene ID" value="Solyc01g099640.3"/>
</dbReference>
<dbReference type="InParanoid" id="A0A3Q7F866"/>
<dbReference type="Proteomes" id="UP000004994">
    <property type="component" value="Chromosome 1"/>
</dbReference>
<reference evidence="1" key="2">
    <citation type="submission" date="2019-01" db="UniProtKB">
        <authorList>
            <consortium name="EnsemblPlants"/>
        </authorList>
    </citation>
    <scope>IDENTIFICATION</scope>
    <source>
        <strain evidence="1">cv. Heinz 1706</strain>
    </source>
</reference>
<organism evidence="1">
    <name type="scientific">Solanum lycopersicum</name>
    <name type="common">Tomato</name>
    <name type="synonym">Lycopersicon esculentum</name>
    <dbReference type="NCBI Taxonomy" id="4081"/>
    <lineage>
        <taxon>Eukaryota</taxon>
        <taxon>Viridiplantae</taxon>
        <taxon>Streptophyta</taxon>
        <taxon>Embryophyta</taxon>
        <taxon>Tracheophyta</taxon>
        <taxon>Spermatophyta</taxon>
        <taxon>Magnoliopsida</taxon>
        <taxon>eudicotyledons</taxon>
        <taxon>Gunneridae</taxon>
        <taxon>Pentapetalae</taxon>
        <taxon>asterids</taxon>
        <taxon>lamiids</taxon>
        <taxon>Solanales</taxon>
        <taxon>Solanaceae</taxon>
        <taxon>Solanoideae</taxon>
        <taxon>Solaneae</taxon>
        <taxon>Solanum</taxon>
        <taxon>Solanum subgen. Lycopersicon</taxon>
    </lineage>
</organism>
<sequence length="63" mass="7264">MEEVMKARLERAKMLDYPEAISPPFEPYDPRYAAMGLPLDPYLRAFKLNPNLGFVAGIIRHLE</sequence>
<dbReference type="Gramene" id="Solyc01g099640.3.1">
    <property type="protein sequence ID" value="Solyc01g099640.3.1"/>
    <property type="gene ID" value="Solyc01g099640.3"/>
</dbReference>
<evidence type="ECO:0000313" key="1">
    <source>
        <dbReference type="EnsemblPlants" id="Solyc01g099640.3.1"/>
    </source>
</evidence>
<keyword evidence="2" id="KW-1185">Reference proteome</keyword>
<accession>A0A3Q7F866</accession>
<protein>
    <submittedName>
        <fullName evidence="1">Uncharacterized protein</fullName>
    </submittedName>
</protein>
<evidence type="ECO:0000313" key="2">
    <source>
        <dbReference type="Proteomes" id="UP000004994"/>
    </source>
</evidence>
<dbReference type="AlphaFoldDB" id="A0A3Q7F866"/>
<reference evidence="1" key="1">
    <citation type="journal article" date="2012" name="Nature">
        <title>The tomato genome sequence provides insights into fleshy fruit evolution.</title>
        <authorList>
            <consortium name="Tomato Genome Consortium"/>
        </authorList>
    </citation>
    <scope>NUCLEOTIDE SEQUENCE [LARGE SCALE GENOMIC DNA]</scope>
    <source>
        <strain evidence="1">cv. Heinz 1706</strain>
    </source>
</reference>